<dbReference type="PANTHER" id="PTHR13146">
    <property type="match status" value="1"/>
</dbReference>
<feature type="transmembrane region" description="Helical" evidence="5">
    <location>
        <begin position="266"/>
        <end position="285"/>
    </location>
</feature>
<feature type="transmembrane region" description="Helical" evidence="5">
    <location>
        <begin position="183"/>
        <end position="201"/>
    </location>
</feature>
<dbReference type="PANTHER" id="PTHR13146:SF0">
    <property type="entry name" value="SOLUTE CARRIER FAMILY 35 MEMBER F6"/>
    <property type="match status" value="1"/>
</dbReference>
<comment type="subcellular location">
    <subcellularLocation>
        <location evidence="1">Membrane</location>
        <topology evidence="1">Multi-pass membrane protein</topology>
    </subcellularLocation>
</comment>
<evidence type="ECO:0000256" key="4">
    <source>
        <dbReference type="ARBA" id="ARBA00023136"/>
    </source>
</evidence>
<feature type="transmembrane region" description="Helical" evidence="5">
    <location>
        <begin position="55"/>
        <end position="75"/>
    </location>
</feature>
<protein>
    <recommendedName>
        <fullName evidence="8">EamA domain-containing protein</fullName>
    </recommendedName>
</protein>
<sequence>MPSSLYVPFLLGGMLLTGSSNSLWSKWQDMQCVENCADPDPRNHVLYEQPVWQTLQMFVGEMLCFLPVIYAIALARYRKYTASKQIALPDEQSELLQEGHAHGATSNGSGVDDEVTSTATTIPLHGKYVLLMWIPAFCDLTATTLMNVGLLYTPVSIFQMTRGALVLFVGTFSVIFLKRKLWLYQWVSLLIVIAGVGLVGWSGSLVKDVVKTEVVRRVFNITNARQEAEVGKVLVGALVSLFNFYVLFLFLVLLVSILLGDSFRPFICDAGCALPLLLAYVCAVVL</sequence>
<keyword evidence="7" id="KW-1185">Reference proteome</keyword>
<feature type="transmembrane region" description="Helical" evidence="5">
    <location>
        <begin position="128"/>
        <end position="151"/>
    </location>
</feature>
<evidence type="ECO:0000256" key="1">
    <source>
        <dbReference type="ARBA" id="ARBA00004141"/>
    </source>
</evidence>
<evidence type="ECO:0000256" key="5">
    <source>
        <dbReference type="SAM" id="Phobius"/>
    </source>
</evidence>
<evidence type="ECO:0000313" key="6">
    <source>
        <dbReference type="EMBL" id="KAF5330558.1"/>
    </source>
</evidence>
<evidence type="ECO:0008006" key="8">
    <source>
        <dbReference type="Google" id="ProtNLM"/>
    </source>
</evidence>
<dbReference type="InterPro" id="IPR007271">
    <property type="entry name" value="Nuc_sug_transpt"/>
</dbReference>
<accession>A0A8H5BWE3</accession>
<evidence type="ECO:0000313" key="7">
    <source>
        <dbReference type="Proteomes" id="UP000567179"/>
    </source>
</evidence>
<proteinExistence type="predicted"/>
<dbReference type="Pfam" id="PF04142">
    <property type="entry name" value="Nuc_sug_transp"/>
    <property type="match status" value="1"/>
</dbReference>
<dbReference type="GO" id="GO:0015165">
    <property type="term" value="F:pyrimidine nucleotide-sugar transmembrane transporter activity"/>
    <property type="evidence" value="ECO:0007669"/>
    <property type="project" value="InterPro"/>
</dbReference>
<name>A0A8H5BWE3_9AGAR</name>
<dbReference type="Proteomes" id="UP000567179">
    <property type="component" value="Unassembled WGS sequence"/>
</dbReference>
<evidence type="ECO:0000256" key="3">
    <source>
        <dbReference type="ARBA" id="ARBA00022989"/>
    </source>
</evidence>
<dbReference type="OrthoDB" id="408493at2759"/>
<reference evidence="6 7" key="1">
    <citation type="journal article" date="2020" name="ISME J.">
        <title>Uncovering the hidden diversity of litter-decomposition mechanisms in mushroom-forming fungi.</title>
        <authorList>
            <person name="Floudas D."/>
            <person name="Bentzer J."/>
            <person name="Ahren D."/>
            <person name="Johansson T."/>
            <person name="Persson P."/>
            <person name="Tunlid A."/>
        </authorList>
    </citation>
    <scope>NUCLEOTIDE SEQUENCE [LARGE SCALE GENOMIC DNA]</scope>
    <source>
        <strain evidence="6 7">CBS 101986</strain>
    </source>
</reference>
<dbReference type="AlphaFoldDB" id="A0A8H5BWE3"/>
<evidence type="ECO:0000256" key="2">
    <source>
        <dbReference type="ARBA" id="ARBA00022692"/>
    </source>
</evidence>
<gene>
    <name evidence="6" type="ORF">D9619_006006</name>
</gene>
<keyword evidence="3 5" id="KW-1133">Transmembrane helix</keyword>
<comment type="caution">
    <text evidence="6">The sequence shown here is derived from an EMBL/GenBank/DDBJ whole genome shotgun (WGS) entry which is preliminary data.</text>
</comment>
<feature type="transmembrane region" description="Helical" evidence="5">
    <location>
        <begin position="157"/>
        <end position="176"/>
    </location>
</feature>
<dbReference type="SUPFAM" id="SSF103481">
    <property type="entry name" value="Multidrug resistance efflux transporter EmrE"/>
    <property type="match status" value="1"/>
</dbReference>
<organism evidence="6 7">
    <name type="scientific">Psilocybe cf. subviscida</name>
    <dbReference type="NCBI Taxonomy" id="2480587"/>
    <lineage>
        <taxon>Eukaryota</taxon>
        <taxon>Fungi</taxon>
        <taxon>Dikarya</taxon>
        <taxon>Basidiomycota</taxon>
        <taxon>Agaricomycotina</taxon>
        <taxon>Agaricomycetes</taxon>
        <taxon>Agaricomycetidae</taxon>
        <taxon>Agaricales</taxon>
        <taxon>Agaricineae</taxon>
        <taxon>Strophariaceae</taxon>
        <taxon>Psilocybe</taxon>
    </lineage>
</organism>
<keyword evidence="4 5" id="KW-0472">Membrane</keyword>
<feature type="transmembrane region" description="Helical" evidence="5">
    <location>
        <begin position="233"/>
        <end position="259"/>
    </location>
</feature>
<dbReference type="GO" id="GO:0000139">
    <property type="term" value="C:Golgi membrane"/>
    <property type="evidence" value="ECO:0007669"/>
    <property type="project" value="InterPro"/>
</dbReference>
<dbReference type="InterPro" id="IPR037185">
    <property type="entry name" value="EmrE-like"/>
</dbReference>
<dbReference type="EMBL" id="JAACJJ010000001">
    <property type="protein sequence ID" value="KAF5330558.1"/>
    <property type="molecule type" value="Genomic_DNA"/>
</dbReference>
<keyword evidence="2 5" id="KW-0812">Transmembrane</keyword>